<keyword evidence="1" id="KW-0732">Signal</keyword>
<dbReference type="Proteomes" id="UP001501353">
    <property type="component" value="Unassembled WGS sequence"/>
</dbReference>
<proteinExistence type="predicted"/>
<feature type="chain" id="PRO_5046492872" description="DUF3047 domain-containing protein" evidence="1">
    <location>
        <begin position="31"/>
        <end position="247"/>
    </location>
</feature>
<name>A0ABP7TQ18_9BURK</name>
<dbReference type="Pfam" id="PF11249">
    <property type="entry name" value="DUF3047"/>
    <property type="match status" value="1"/>
</dbReference>
<dbReference type="EMBL" id="BAAAZE010000012">
    <property type="protein sequence ID" value="GAA4029631.1"/>
    <property type="molecule type" value="Genomic_DNA"/>
</dbReference>
<evidence type="ECO:0000313" key="2">
    <source>
        <dbReference type="EMBL" id="GAA4029631.1"/>
    </source>
</evidence>
<reference evidence="3" key="1">
    <citation type="journal article" date="2019" name="Int. J. Syst. Evol. Microbiol.">
        <title>The Global Catalogue of Microorganisms (GCM) 10K type strain sequencing project: providing services to taxonomists for standard genome sequencing and annotation.</title>
        <authorList>
            <consortium name="The Broad Institute Genomics Platform"/>
            <consortium name="The Broad Institute Genome Sequencing Center for Infectious Disease"/>
            <person name="Wu L."/>
            <person name="Ma J."/>
        </authorList>
    </citation>
    <scope>NUCLEOTIDE SEQUENCE [LARGE SCALE GENOMIC DNA]</scope>
    <source>
        <strain evidence="3">JCM 16673</strain>
    </source>
</reference>
<organism evidence="2 3">
    <name type="scientific">Actimicrobium antarcticum</name>
    <dbReference type="NCBI Taxonomy" id="1051899"/>
    <lineage>
        <taxon>Bacteria</taxon>
        <taxon>Pseudomonadati</taxon>
        <taxon>Pseudomonadota</taxon>
        <taxon>Betaproteobacteria</taxon>
        <taxon>Burkholderiales</taxon>
        <taxon>Oxalobacteraceae</taxon>
        <taxon>Actimicrobium</taxon>
    </lineage>
</organism>
<accession>A0ABP7TQ18</accession>
<evidence type="ECO:0008006" key="4">
    <source>
        <dbReference type="Google" id="ProtNLM"/>
    </source>
</evidence>
<comment type="caution">
    <text evidence="2">The sequence shown here is derived from an EMBL/GenBank/DDBJ whole genome shotgun (WGS) entry which is preliminary data.</text>
</comment>
<gene>
    <name evidence="2" type="ORF">GCM10022212_29790</name>
</gene>
<keyword evidence="3" id="KW-1185">Reference proteome</keyword>
<sequence>MHYLFHPLRAFMKKIAGLILLPLSMGWAHAADIPPFSQMQPGAAVTGWAPVRPSAKAPDTIYTLVRDDDRTVLKAEADKSMSVLAHTIRVDLKKTPLLRWRWKISGPVKSADMTKKSGDDYAGRVYVLFDYPVDKLSFATRAKLKLGEAIYGQKIPTAALNYVWDNRQPIGTLQANTYTDRARMLVIESGSDKAGQWVTETRDVAADFRAAFGEDAPDVVVVAVATDTDNTGEQVTAWYGDLQFLAR</sequence>
<protein>
    <recommendedName>
        <fullName evidence="4">DUF3047 domain-containing protein</fullName>
    </recommendedName>
</protein>
<feature type="signal peptide" evidence="1">
    <location>
        <begin position="1"/>
        <end position="30"/>
    </location>
</feature>
<dbReference type="InterPro" id="IPR021409">
    <property type="entry name" value="DUF3047"/>
</dbReference>
<evidence type="ECO:0000256" key="1">
    <source>
        <dbReference type="SAM" id="SignalP"/>
    </source>
</evidence>
<evidence type="ECO:0000313" key="3">
    <source>
        <dbReference type="Proteomes" id="UP001501353"/>
    </source>
</evidence>